<proteinExistence type="predicted"/>
<protein>
    <submittedName>
        <fullName evidence="3">Isrso17-transposase protein</fullName>
    </submittedName>
</protein>
<evidence type="ECO:0000259" key="2">
    <source>
        <dbReference type="Pfam" id="PF13546"/>
    </source>
</evidence>
<feature type="region of interest" description="Disordered" evidence="1">
    <location>
        <begin position="23"/>
        <end position="52"/>
    </location>
</feature>
<gene>
    <name evidence="3" type="ORF">B1A_10936</name>
</gene>
<dbReference type="EMBL" id="AUZX01007794">
    <property type="protein sequence ID" value="EQD58143.1"/>
    <property type="molecule type" value="Genomic_DNA"/>
</dbReference>
<reference evidence="3" key="2">
    <citation type="journal article" date="2014" name="ISME J.">
        <title>Microbial stratification in low pH oxic and suboxic macroscopic growths along an acid mine drainage.</title>
        <authorList>
            <person name="Mendez-Garcia C."/>
            <person name="Mesa V."/>
            <person name="Sprenger R.R."/>
            <person name="Richter M."/>
            <person name="Diez M.S."/>
            <person name="Solano J."/>
            <person name="Bargiela R."/>
            <person name="Golyshina O.V."/>
            <person name="Manteca A."/>
            <person name="Ramos J.L."/>
            <person name="Gallego J.R."/>
            <person name="Llorente I."/>
            <person name="Martins Dos Santos V.A."/>
            <person name="Jensen O.N."/>
            <person name="Pelaez A.I."/>
            <person name="Sanchez J."/>
            <person name="Ferrer M."/>
        </authorList>
    </citation>
    <scope>NUCLEOTIDE SEQUENCE</scope>
</reference>
<accession>T1ANT4</accession>
<reference evidence="3" key="1">
    <citation type="submission" date="2013-08" db="EMBL/GenBank/DDBJ databases">
        <authorList>
            <person name="Mendez C."/>
            <person name="Richter M."/>
            <person name="Ferrer M."/>
            <person name="Sanchez J."/>
        </authorList>
    </citation>
    <scope>NUCLEOTIDE SEQUENCE</scope>
</reference>
<feature type="non-terminal residue" evidence="3">
    <location>
        <position position="109"/>
    </location>
</feature>
<organism evidence="3">
    <name type="scientific">mine drainage metagenome</name>
    <dbReference type="NCBI Taxonomy" id="410659"/>
    <lineage>
        <taxon>unclassified sequences</taxon>
        <taxon>metagenomes</taxon>
        <taxon>ecological metagenomes</taxon>
    </lineage>
</organism>
<feature type="domain" description="Transposase IS701-like DDE" evidence="2">
    <location>
        <begin position="46"/>
        <end position="108"/>
    </location>
</feature>
<comment type="caution">
    <text evidence="3">The sequence shown here is derived from an EMBL/GenBank/DDBJ whole genome shotgun (WGS) entry which is preliminary data.</text>
</comment>
<dbReference type="AlphaFoldDB" id="T1ANT4"/>
<sequence>MPSTLAMEQRRFDEYLERLASAVGHQDRHEPLASLPGRPLPSGGAEEHEPLAARVDPQHVSARHQSLHHFVALAPWDDRSLVRISYREVLNQMDRHGGVMAWSIDDTGI</sequence>
<dbReference type="InterPro" id="IPR038721">
    <property type="entry name" value="IS701-like_DDE_dom"/>
</dbReference>
<dbReference type="Pfam" id="PF13546">
    <property type="entry name" value="DDE_5"/>
    <property type="match status" value="1"/>
</dbReference>
<evidence type="ECO:0000313" key="3">
    <source>
        <dbReference type="EMBL" id="EQD58143.1"/>
    </source>
</evidence>
<name>T1ANT4_9ZZZZ</name>
<evidence type="ECO:0000256" key="1">
    <source>
        <dbReference type="SAM" id="MobiDB-lite"/>
    </source>
</evidence>